<evidence type="ECO:0000313" key="7">
    <source>
        <dbReference type="Proteomes" id="UP000054375"/>
    </source>
</evidence>
<evidence type="ECO:0000259" key="5">
    <source>
        <dbReference type="Pfam" id="PF05175"/>
    </source>
</evidence>
<dbReference type="PROSITE" id="PS00092">
    <property type="entry name" value="N6_MTASE"/>
    <property type="match status" value="1"/>
</dbReference>
<evidence type="ECO:0000313" key="6">
    <source>
        <dbReference type="EMBL" id="KUN65476.1"/>
    </source>
</evidence>
<evidence type="ECO:0000256" key="1">
    <source>
        <dbReference type="ARBA" id="ARBA00006149"/>
    </source>
</evidence>
<dbReference type="InterPro" id="IPR029063">
    <property type="entry name" value="SAM-dependent_MTases_sf"/>
</dbReference>
<dbReference type="GO" id="GO:0008170">
    <property type="term" value="F:N-methyltransferase activity"/>
    <property type="evidence" value="ECO:0007669"/>
    <property type="project" value="UniProtKB-ARBA"/>
</dbReference>
<accession>A0A124HXQ7</accession>
<dbReference type="InterPro" id="IPR004557">
    <property type="entry name" value="PrmC-related"/>
</dbReference>
<name>A0A124HXQ7_9ACTN</name>
<dbReference type="Pfam" id="PF05175">
    <property type="entry name" value="MTS"/>
    <property type="match status" value="1"/>
</dbReference>
<dbReference type="SUPFAM" id="SSF53335">
    <property type="entry name" value="S-adenosyl-L-methionine-dependent methyltransferases"/>
    <property type="match status" value="1"/>
</dbReference>
<evidence type="ECO:0000256" key="4">
    <source>
        <dbReference type="ARBA" id="ARBA00022691"/>
    </source>
</evidence>
<dbReference type="InterPro" id="IPR007848">
    <property type="entry name" value="Small_mtfrase_dom"/>
</dbReference>
<dbReference type="GO" id="GO:0035657">
    <property type="term" value="C:eRF1 methyltransferase complex"/>
    <property type="evidence" value="ECO:0007669"/>
    <property type="project" value="TreeGrafter"/>
</dbReference>
<dbReference type="GO" id="GO:0008757">
    <property type="term" value="F:S-adenosylmethionine-dependent methyltransferase activity"/>
    <property type="evidence" value="ECO:0007669"/>
    <property type="project" value="TreeGrafter"/>
</dbReference>
<proteinExistence type="inferred from homology"/>
<dbReference type="GO" id="GO:0032259">
    <property type="term" value="P:methylation"/>
    <property type="evidence" value="ECO:0007669"/>
    <property type="project" value="UniProtKB-KW"/>
</dbReference>
<comment type="similarity">
    <text evidence="1">Belongs to the eukaryotic/archaeal PrmC-related family.</text>
</comment>
<gene>
    <name evidence="6" type="ORF">AQJ54_21930</name>
</gene>
<dbReference type="PANTHER" id="PTHR45875">
    <property type="entry name" value="METHYLTRANSFERASE N6AMT1"/>
    <property type="match status" value="1"/>
</dbReference>
<dbReference type="InterPro" id="IPR052190">
    <property type="entry name" value="Euk-Arch_PrmC-MTase"/>
</dbReference>
<dbReference type="Proteomes" id="UP000054375">
    <property type="component" value="Unassembled WGS sequence"/>
</dbReference>
<keyword evidence="7" id="KW-1185">Reference proteome</keyword>
<dbReference type="Gene3D" id="3.40.50.150">
    <property type="entry name" value="Vaccinia Virus protein VP39"/>
    <property type="match status" value="1"/>
</dbReference>
<dbReference type="CDD" id="cd02440">
    <property type="entry name" value="AdoMet_MTases"/>
    <property type="match status" value="1"/>
</dbReference>
<keyword evidence="3 6" id="KW-0808">Transferase</keyword>
<keyword evidence="2 6" id="KW-0489">Methyltransferase</keyword>
<dbReference type="PRINTS" id="PR00507">
    <property type="entry name" value="N12N6MTFRASE"/>
</dbReference>
<organism evidence="6 7">
    <name type="scientific">Streptomyces griseorubiginosus</name>
    <dbReference type="NCBI Taxonomy" id="67304"/>
    <lineage>
        <taxon>Bacteria</taxon>
        <taxon>Bacillati</taxon>
        <taxon>Actinomycetota</taxon>
        <taxon>Actinomycetes</taxon>
        <taxon>Kitasatosporales</taxon>
        <taxon>Streptomycetaceae</taxon>
        <taxon>Streptomyces</taxon>
    </lineage>
</organism>
<sequence length="234" mass="25067">MPGYLADVRSLIPPLALPGVYTPQEDTALLAGALSEEPLHPGAHVLDVGTGTGALALQAAHRGSRVTAVDVSWRAVCTAKANAWLTGASVRVHRGNLFTPVRHQSFDLILTNPPYVPAPVRDGRPPRGRARAWDAGHDGRSVLDRVCREAPGLLRPGGVLLIVHSALSDPGRTVRHLRGAGLKAAVTRRHRIAFGPVLRERVDWLRERGLLSADAGDAAEEKEELVVVRAELPV</sequence>
<reference evidence="6 7" key="1">
    <citation type="submission" date="2015-10" db="EMBL/GenBank/DDBJ databases">
        <title>Draft genome sequence of Streptomyces griseorubiginosus DSM 40469, type strain for the species Streptomyces griseorubiginosus.</title>
        <authorList>
            <person name="Ruckert C."/>
            <person name="Winkler A."/>
            <person name="Kalinowski J."/>
            <person name="Kampfer P."/>
            <person name="Glaeser S."/>
        </authorList>
    </citation>
    <scope>NUCLEOTIDE SEQUENCE [LARGE SCALE GENOMIC DNA]</scope>
    <source>
        <strain evidence="6 7">DSM 40469</strain>
    </source>
</reference>
<dbReference type="GO" id="GO:0003676">
    <property type="term" value="F:nucleic acid binding"/>
    <property type="evidence" value="ECO:0007669"/>
    <property type="project" value="InterPro"/>
</dbReference>
<dbReference type="NCBIfam" id="TIGR00537">
    <property type="entry name" value="hemK_rel_arch"/>
    <property type="match status" value="1"/>
</dbReference>
<keyword evidence="4" id="KW-0949">S-adenosyl-L-methionine</keyword>
<dbReference type="InterPro" id="IPR002052">
    <property type="entry name" value="DNA_methylase_N6_adenine_CS"/>
</dbReference>
<protein>
    <submittedName>
        <fullName evidence="6">Methyltransferase</fullName>
    </submittedName>
</protein>
<dbReference type="AlphaFoldDB" id="A0A124HXQ7"/>
<evidence type="ECO:0000256" key="2">
    <source>
        <dbReference type="ARBA" id="ARBA00022603"/>
    </source>
</evidence>
<dbReference type="EMBL" id="LMWV01000017">
    <property type="protein sequence ID" value="KUN65476.1"/>
    <property type="molecule type" value="Genomic_DNA"/>
</dbReference>
<comment type="caution">
    <text evidence="6">The sequence shown here is derived from an EMBL/GenBank/DDBJ whole genome shotgun (WGS) entry which is preliminary data.</text>
</comment>
<dbReference type="GO" id="GO:0008276">
    <property type="term" value="F:protein methyltransferase activity"/>
    <property type="evidence" value="ECO:0007669"/>
    <property type="project" value="TreeGrafter"/>
</dbReference>
<evidence type="ECO:0000256" key="3">
    <source>
        <dbReference type="ARBA" id="ARBA00022679"/>
    </source>
</evidence>
<dbReference type="RefSeq" id="WP_062239941.1">
    <property type="nucleotide sequence ID" value="NZ_JBPJFL010000001.1"/>
</dbReference>
<dbReference type="PANTHER" id="PTHR45875:SF1">
    <property type="entry name" value="METHYLTRANSFERASE N6AMT1"/>
    <property type="match status" value="1"/>
</dbReference>
<feature type="domain" description="Methyltransferase small" evidence="5">
    <location>
        <begin position="26"/>
        <end position="115"/>
    </location>
</feature>